<evidence type="ECO:0000313" key="2">
    <source>
        <dbReference type="EMBL" id="KAF2162102.1"/>
    </source>
</evidence>
<dbReference type="RefSeq" id="XP_033662991.1">
    <property type="nucleotide sequence ID" value="XM_033813939.1"/>
</dbReference>
<protein>
    <recommendedName>
        <fullName evidence="4">Lysine-specific metallo-endopeptidase domain-containing protein</fullName>
    </recommendedName>
</protein>
<accession>A0A6A6C893</accession>
<reference evidence="2" key="1">
    <citation type="journal article" date="2020" name="Stud. Mycol.">
        <title>101 Dothideomycetes genomes: a test case for predicting lifestyles and emergence of pathogens.</title>
        <authorList>
            <person name="Haridas S."/>
            <person name="Albert R."/>
            <person name="Binder M."/>
            <person name="Bloem J."/>
            <person name="Labutti K."/>
            <person name="Salamov A."/>
            <person name="Andreopoulos B."/>
            <person name="Baker S."/>
            <person name="Barry K."/>
            <person name="Bills G."/>
            <person name="Bluhm B."/>
            <person name="Cannon C."/>
            <person name="Castanera R."/>
            <person name="Culley D."/>
            <person name="Daum C."/>
            <person name="Ezra D."/>
            <person name="Gonzalez J."/>
            <person name="Henrissat B."/>
            <person name="Kuo A."/>
            <person name="Liang C."/>
            <person name="Lipzen A."/>
            <person name="Lutzoni F."/>
            <person name="Magnuson J."/>
            <person name="Mondo S."/>
            <person name="Nolan M."/>
            <person name="Ohm R."/>
            <person name="Pangilinan J."/>
            <person name="Park H.-J."/>
            <person name="Ramirez L."/>
            <person name="Alfaro M."/>
            <person name="Sun H."/>
            <person name="Tritt A."/>
            <person name="Yoshinaga Y."/>
            <person name="Zwiers L.-H."/>
            <person name="Turgeon B."/>
            <person name="Goodwin S."/>
            <person name="Spatafora J."/>
            <person name="Crous P."/>
            <person name="Grigoriev I."/>
        </authorList>
    </citation>
    <scope>NUCLEOTIDE SEQUENCE</scope>
    <source>
        <strain evidence="2">ATCC 36951</strain>
    </source>
</reference>
<dbReference type="GeneID" id="54567211"/>
<dbReference type="AlphaFoldDB" id="A0A6A6C893"/>
<dbReference type="EMBL" id="ML993615">
    <property type="protein sequence ID" value="KAF2162102.1"/>
    <property type="molecule type" value="Genomic_DNA"/>
</dbReference>
<proteinExistence type="predicted"/>
<dbReference type="OrthoDB" id="3939512at2759"/>
<organism evidence="2 3">
    <name type="scientific">Zasmidium cellare ATCC 36951</name>
    <dbReference type="NCBI Taxonomy" id="1080233"/>
    <lineage>
        <taxon>Eukaryota</taxon>
        <taxon>Fungi</taxon>
        <taxon>Dikarya</taxon>
        <taxon>Ascomycota</taxon>
        <taxon>Pezizomycotina</taxon>
        <taxon>Dothideomycetes</taxon>
        <taxon>Dothideomycetidae</taxon>
        <taxon>Mycosphaerellales</taxon>
        <taxon>Mycosphaerellaceae</taxon>
        <taxon>Zasmidium</taxon>
    </lineage>
</organism>
<feature type="chain" id="PRO_5025657371" description="Lysine-specific metallo-endopeptidase domain-containing protein" evidence="1">
    <location>
        <begin position="18"/>
        <end position="278"/>
    </location>
</feature>
<evidence type="ECO:0000313" key="3">
    <source>
        <dbReference type="Proteomes" id="UP000799537"/>
    </source>
</evidence>
<evidence type="ECO:0000256" key="1">
    <source>
        <dbReference type="SAM" id="SignalP"/>
    </source>
</evidence>
<dbReference type="Proteomes" id="UP000799537">
    <property type="component" value="Unassembled WGS sequence"/>
</dbReference>
<name>A0A6A6C893_ZASCE</name>
<feature type="signal peptide" evidence="1">
    <location>
        <begin position="1"/>
        <end position="17"/>
    </location>
</feature>
<sequence length="278" mass="30000">MLLFLAPFLLLLQQAFAYAVSNECIDPGFVVLGINIPAAVDEALSIAEYGGWRLQTNQPAVGQVLQQLLGNDGNAKSMFINRMAAVPAAFGPYSGPFNPLTMLDHTVVIKCKPTTLTPVFHIPNGNILGWKDDDFPIMPMISGADDPCNPNIVAIMYMTGYSRTQNLAGTALLGPSHVIMLCSVAPGQAMYCRNTIGKDWAQRRWDGQSFDVIGQYLPPTLLHEALHVAGPFHSQATVPATLPSGRSEMYQWSGIVTSNRNDDKQANADGYSTLASGS</sequence>
<keyword evidence="3" id="KW-1185">Reference proteome</keyword>
<keyword evidence="1" id="KW-0732">Signal</keyword>
<evidence type="ECO:0008006" key="4">
    <source>
        <dbReference type="Google" id="ProtNLM"/>
    </source>
</evidence>
<gene>
    <name evidence="2" type="ORF">M409DRAFT_58548</name>
</gene>